<name>A0AAV8CFV9_9POAL</name>
<feature type="domain" description="Protein kinase" evidence="16">
    <location>
        <begin position="1"/>
        <end position="183"/>
    </location>
</feature>
<dbReference type="GO" id="GO:0004674">
    <property type="term" value="F:protein serine/threonine kinase activity"/>
    <property type="evidence" value="ECO:0007669"/>
    <property type="project" value="UniProtKB-KW"/>
</dbReference>
<keyword evidence="11" id="KW-0067">ATP-binding</keyword>
<keyword evidence="7" id="KW-0812">Transmembrane</keyword>
<evidence type="ECO:0000256" key="13">
    <source>
        <dbReference type="ARBA" id="ARBA00023136"/>
    </source>
</evidence>
<keyword evidence="13" id="KW-0472">Membrane</keyword>
<dbReference type="Proteomes" id="UP001140206">
    <property type="component" value="Chromosome 5"/>
</dbReference>
<evidence type="ECO:0000256" key="5">
    <source>
        <dbReference type="ARBA" id="ARBA00022527"/>
    </source>
</evidence>
<evidence type="ECO:0000256" key="9">
    <source>
        <dbReference type="ARBA" id="ARBA00022741"/>
    </source>
</evidence>
<evidence type="ECO:0000256" key="6">
    <source>
        <dbReference type="ARBA" id="ARBA00022679"/>
    </source>
</evidence>
<dbReference type="SMART" id="SM00220">
    <property type="entry name" value="S_TKc"/>
    <property type="match status" value="1"/>
</dbReference>
<keyword evidence="5" id="KW-0723">Serine/threonine-protein kinase</keyword>
<sequence>MRPFLDWGVRLKIIEEIARGILYIHQDANINIIHRDLKAANILLDQNMVPKISDFGTARLFSGDHVVIATETIVGTWGYMSPEYAMGGKMSVKSDVYSFGVILLEILSGRRNNGNLVLLADSWRLWQSGNALKLLDETVSGPFPVQELLRCIQVGLLCVQDCPDDRPQMNSVLSMLSGESTALNEPKKPEVCTRICPIQAHISESHSVMGITITDLEGR</sequence>
<comment type="similarity">
    <text evidence="3">In the C-terminal section; belongs to the protein kinase superfamily. Ser/Thr protein kinase family.</text>
</comment>
<keyword evidence="14" id="KW-0675">Receptor</keyword>
<keyword evidence="15" id="KW-0325">Glycoprotein</keyword>
<keyword evidence="6" id="KW-0808">Transferase</keyword>
<dbReference type="EMBL" id="JAMFTS010000005">
    <property type="protein sequence ID" value="KAJ4754753.1"/>
    <property type="molecule type" value="Genomic_DNA"/>
</dbReference>
<keyword evidence="18" id="KW-1185">Reference proteome</keyword>
<dbReference type="InterPro" id="IPR011009">
    <property type="entry name" value="Kinase-like_dom_sf"/>
</dbReference>
<evidence type="ECO:0000256" key="15">
    <source>
        <dbReference type="ARBA" id="ARBA00023180"/>
    </source>
</evidence>
<dbReference type="InterPro" id="IPR008271">
    <property type="entry name" value="Ser/Thr_kinase_AS"/>
</dbReference>
<protein>
    <submittedName>
        <fullName evidence="17">Serine/threonine-protein kinase</fullName>
    </submittedName>
</protein>
<evidence type="ECO:0000256" key="2">
    <source>
        <dbReference type="ARBA" id="ARBA00008536"/>
    </source>
</evidence>
<organism evidence="17 18">
    <name type="scientific">Rhynchospora pubera</name>
    <dbReference type="NCBI Taxonomy" id="906938"/>
    <lineage>
        <taxon>Eukaryota</taxon>
        <taxon>Viridiplantae</taxon>
        <taxon>Streptophyta</taxon>
        <taxon>Embryophyta</taxon>
        <taxon>Tracheophyta</taxon>
        <taxon>Spermatophyta</taxon>
        <taxon>Magnoliopsida</taxon>
        <taxon>Liliopsida</taxon>
        <taxon>Poales</taxon>
        <taxon>Cyperaceae</taxon>
        <taxon>Cyperoideae</taxon>
        <taxon>Rhynchosporeae</taxon>
        <taxon>Rhynchospora</taxon>
    </lineage>
</organism>
<dbReference type="GO" id="GO:0002229">
    <property type="term" value="P:defense response to oomycetes"/>
    <property type="evidence" value="ECO:0007669"/>
    <property type="project" value="UniProtKB-ARBA"/>
</dbReference>
<dbReference type="AlphaFoldDB" id="A0AAV8CFV9"/>
<evidence type="ECO:0000256" key="12">
    <source>
        <dbReference type="ARBA" id="ARBA00022989"/>
    </source>
</evidence>
<evidence type="ECO:0000256" key="1">
    <source>
        <dbReference type="ARBA" id="ARBA00004251"/>
    </source>
</evidence>
<comment type="similarity">
    <text evidence="2">In the N-terminal section; belongs to the leguminous lectin family.</text>
</comment>
<evidence type="ECO:0000256" key="7">
    <source>
        <dbReference type="ARBA" id="ARBA00022692"/>
    </source>
</evidence>
<accession>A0AAV8CFV9</accession>
<dbReference type="FunFam" id="1.10.510.10:FF:000240">
    <property type="entry name" value="Lectin-domain containing receptor kinase A4.3"/>
    <property type="match status" value="1"/>
</dbReference>
<reference evidence="17" key="1">
    <citation type="submission" date="2022-08" db="EMBL/GenBank/DDBJ databases">
        <authorList>
            <person name="Marques A."/>
        </authorList>
    </citation>
    <scope>NUCLEOTIDE SEQUENCE</scope>
    <source>
        <strain evidence="17">RhyPub2mFocal</strain>
        <tissue evidence="17">Leaves</tissue>
    </source>
</reference>
<evidence type="ECO:0000313" key="17">
    <source>
        <dbReference type="EMBL" id="KAJ4754753.1"/>
    </source>
</evidence>
<dbReference type="InterPro" id="IPR000719">
    <property type="entry name" value="Prot_kinase_dom"/>
</dbReference>
<keyword evidence="4" id="KW-1003">Cell membrane</keyword>
<keyword evidence="12" id="KW-1133">Transmembrane helix</keyword>
<dbReference type="PANTHER" id="PTHR27002">
    <property type="entry name" value="RECEPTOR-LIKE SERINE/THREONINE-PROTEIN KINASE SD1-8"/>
    <property type="match status" value="1"/>
</dbReference>
<evidence type="ECO:0000256" key="14">
    <source>
        <dbReference type="ARBA" id="ARBA00023170"/>
    </source>
</evidence>
<keyword evidence="8" id="KW-0732">Signal</keyword>
<evidence type="ECO:0000256" key="3">
    <source>
        <dbReference type="ARBA" id="ARBA00010217"/>
    </source>
</evidence>
<evidence type="ECO:0000256" key="8">
    <source>
        <dbReference type="ARBA" id="ARBA00022729"/>
    </source>
</evidence>
<dbReference type="GO" id="GO:0005886">
    <property type="term" value="C:plasma membrane"/>
    <property type="evidence" value="ECO:0007669"/>
    <property type="project" value="UniProtKB-SubCell"/>
</dbReference>
<evidence type="ECO:0000313" key="18">
    <source>
        <dbReference type="Proteomes" id="UP001140206"/>
    </source>
</evidence>
<evidence type="ECO:0000256" key="10">
    <source>
        <dbReference type="ARBA" id="ARBA00022777"/>
    </source>
</evidence>
<dbReference type="PROSITE" id="PS00108">
    <property type="entry name" value="PROTEIN_KINASE_ST"/>
    <property type="match status" value="1"/>
</dbReference>
<keyword evidence="10 17" id="KW-0418">Kinase</keyword>
<keyword evidence="9" id="KW-0547">Nucleotide-binding</keyword>
<dbReference type="Pfam" id="PF00069">
    <property type="entry name" value="Pkinase"/>
    <property type="match status" value="1"/>
</dbReference>
<dbReference type="GO" id="GO:0005524">
    <property type="term" value="F:ATP binding"/>
    <property type="evidence" value="ECO:0007669"/>
    <property type="project" value="UniProtKB-KW"/>
</dbReference>
<evidence type="ECO:0000256" key="4">
    <source>
        <dbReference type="ARBA" id="ARBA00022475"/>
    </source>
</evidence>
<proteinExistence type="inferred from homology"/>
<comment type="caution">
    <text evidence="17">The sequence shown here is derived from an EMBL/GenBank/DDBJ whole genome shotgun (WGS) entry which is preliminary data.</text>
</comment>
<dbReference type="SUPFAM" id="SSF56112">
    <property type="entry name" value="Protein kinase-like (PK-like)"/>
    <property type="match status" value="1"/>
</dbReference>
<dbReference type="Gene3D" id="1.10.510.10">
    <property type="entry name" value="Transferase(Phosphotransferase) domain 1"/>
    <property type="match status" value="1"/>
</dbReference>
<evidence type="ECO:0000256" key="11">
    <source>
        <dbReference type="ARBA" id="ARBA00022840"/>
    </source>
</evidence>
<comment type="subcellular location">
    <subcellularLocation>
        <location evidence="1">Cell membrane</location>
        <topology evidence="1">Single-pass type I membrane protein</topology>
    </subcellularLocation>
</comment>
<evidence type="ECO:0000259" key="16">
    <source>
        <dbReference type="PROSITE" id="PS50011"/>
    </source>
</evidence>
<dbReference type="PROSITE" id="PS50011">
    <property type="entry name" value="PROTEIN_KINASE_DOM"/>
    <property type="match status" value="1"/>
</dbReference>
<gene>
    <name evidence="17" type="ORF">LUZ62_089158</name>
</gene>
<dbReference type="PANTHER" id="PTHR27002:SF616">
    <property type="entry name" value="RECEPTOR-LIKE SERINE_THREONINE-PROTEIN KINASE"/>
    <property type="match status" value="1"/>
</dbReference>